<dbReference type="AlphaFoldDB" id="A0A3B0RCU1"/>
<keyword evidence="8 11" id="KW-0472">Membrane</keyword>
<organism evidence="12">
    <name type="scientific">hydrothermal vent metagenome</name>
    <dbReference type="NCBI Taxonomy" id="652676"/>
    <lineage>
        <taxon>unclassified sequences</taxon>
        <taxon>metagenomes</taxon>
        <taxon>ecological metagenomes</taxon>
    </lineage>
</organism>
<dbReference type="GO" id="GO:0046872">
    <property type="term" value="F:metal ion binding"/>
    <property type="evidence" value="ECO:0007669"/>
    <property type="project" value="UniProtKB-KW"/>
</dbReference>
<reference evidence="12" key="1">
    <citation type="submission" date="2018-06" db="EMBL/GenBank/DDBJ databases">
        <authorList>
            <person name="Zhirakovskaya E."/>
        </authorList>
    </citation>
    <scope>NUCLEOTIDE SEQUENCE</scope>
</reference>
<evidence type="ECO:0000256" key="8">
    <source>
        <dbReference type="ARBA" id="ARBA00023136"/>
    </source>
</evidence>
<gene>
    <name evidence="12" type="ORF">MNBD_ACTINO01-53</name>
</gene>
<keyword evidence="5" id="KW-0479">Metal-binding</keyword>
<evidence type="ECO:0008006" key="13">
    <source>
        <dbReference type="Google" id="ProtNLM"/>
    </source>
</evidence>
<dbReference type="GO" id="GO:1903425">
    <property type="term" value="F:fluoride transmembrane transporter activity"/>
    <property type="evidence" value="ECO:0007669"/>
    <property type="project" value="TreeGrafter"/>
</dbReference>
<evidence type="ECO:0000256" key="11">
    <source>
        <dbReference type="SAM" id="Phobius"/>
    </source>
</evidence>
<feature type="transmembrane region" description="Helical" evidence="11">
    <location>
        <begin position="59"/>
        <end position="78"/>
    </location>
</feature>
<feature type="transmembrane region" description="Helical" evidence="11">
    <location>
        <begin position="98"/>
        <end position="115"/>
    </location>
</feature>
<evidence type="ECO:0000256" key="9">
    <source>
        <dbReference type="ARBA" id="ARBA00035120"/>
    </source>
</evidence>
<evidence type="ECO:0000256" key="4">
    <source>
        <dbReference type="ARBA" id="ARBA00022692"/>
    </source>
</evidence>
<accession>A0A3B0RCU1</accession>
<evidence type="ECO:0000313" key="12">
    <source>
        <dbReference type="EMBL" id="VAV89962.1"/>
    </source>
</evidence>
<keyword evidence="4 11" id="KW-0812">Transmembrane</keyword>
<keyword evidence="7" id="KW-0406">Ion transport</keyword>
<evidence type="ECO:0000256" key="6">
    <source>
        <dbReference type="ARBA" id="ARBA00022989"/>
    </source>
</evidence>
<feature type="transmembrane region" description="Helical" evidence="11">
    <location>
        <begin position="32"/>
        <end position="52"/>
    </location>
</feature>
<proteinExistence type="inferred from homology"/>
<dbReference type="Pfam" id="PF02537">
    <property type="entry name" value="CRCB"/>
    <property type="match status" value="1"/>
</dbReference>
<dbReference type="HAMAP" id="MF_00454">
    <property type="entry name" value="FluC"/>
    <property type="match status" value="1"/>
</dbReference>
<evidence type="ECO:0000256" key="2">
    <source>
        <dbReference type="ARBA" id="ARBA00022448"/>
    </source>
</evidence>
<dbReference type="PANTHER" id="PTHR28259">
    <property type="entry name" value="FLUORIDE EXPORT PROTEIN 1-RELATED"/>
    <property type="match status" value="1"/>
</dbReference>
<dbReference type="GO" id="GO:0005886">
    <property type="term" value="C:plasma membrane"/>
    <property type="evidence" value="ECO:0007669"/>
    <property type="project" value="UniProtKB-SubCell"/>
</dbReference>
<keyword evidence="6 11" id="KW-1133">Transmembrane helix</keyword>
<evidence type="ECO:0000256" key="5">
    <source>
        <dbReference type="ARBA" id="ARBA00022723"/>
    </source>
</evidence>
<name>A0A3B0RCU1_9ZZZZ</name>
<keyword evidence="3" id="KW-1003">Cell membrane</keyword>
<dbReference type="InterPro" id="IPR003691">
    <property type="entry name" value="FluC"/>
</dbReference>
<dbReference type="EMBL" id="UOEI01000025">
    <property type="protein sequence ID" value="VAV89962.1"/>
    <property type="molecule type" value="Genomic_DNA"/>
</dbReference>
<dbReference type="PANTHER" id="PTHR28259:SF16">
    <property type="entry name" value="FLUORIDE-SPECIFIC ION CHANNEL FLUC 2"/>
    <property type="match status" value="1"/>
</dbReference>
<comment type="catalytic activity">
    <reaction evidence="10">
        <text>fluoride(in) = fluoride(out)</text>
        <dbReference type="Rhea" id="RHEA:76159"/>
        <dbReference type="ChEBI" id="CHEBI:17051"/>
    </reaction>
    <physiologicalReaction direction="left-to-right" evidence="10">
        <dbReference type="Rhea" id="RHEA:76160"/>
    </physiologicalReaction>
</comment>
<evidence type="ECO:0000256" key="3">
    <source>
        <dbReference type="ARBA" id="ARBA00022475"/>
    </source>
</evidence>
<evidence type="ECO:0000256" key="1">
    <source>
        <dbReference type="ARBA" id="ARBA00004651"/>
    </source>
</evidence>
<keyword evidence="2" id="KW-0813">Transport</keyword>
<protein>
    <recommendedName>
        <fullName evidence="13">Fluoride ion transporter CrcB</fullName>
    </recommendedName>
</protein>
<evidence type="ECO:0000256" key="10">
    <source>
        <dbReference type="ARBA" id="ARBA00035585"/>
    </source>
</evidence>
<evidence type="ECO:0000256" key="7">
    <source>
        <dbReference type="ARBA" id="ARBA00023065"/>
    </source>
</evidence>
<comment type="subcellular location">
    <subcellularLocation>
        <location evidence="1">Cell membrane</location>
        <topology evidence="1">Multi-pass membrane protein</topology>
    </subcellularLocation>
</comment>
<comment type="similarity">
    <text evidence="9">Belongs to the fluoride channel Fluc/FEX (TC 1.A.43) family.</text>
</comment>
<sequence>MTLLIIAAAGSVGAAVRYGVSGVVQRRSRSQMPVGTAVVNLIGAFVLGLIIGTGSSSSISIAVIGFTGGFTTFSTWMVETVRLGLLPKPTLRSMLNVVVVPTVGVMLAAFGYYLTG</sequence>